<comment type="caution">
    <text evidence="6">The sequence shown here is derived from an EMBL/GenBank/DDBJ whole genome shotgun (WGS) entry which is preliminary data.</text>
</comment>
<evidence type="ECO:0000256" key="1">
    <source>
        <dbReference type="ARBA" id="ARBA00022491"/>
    </source>
</evidence>
<dbReference type="SUPFAM" id="SSF46955">
    <property type="entry name" value="Putative DNA-binding domain"/>
    <property type="match status" value="1"/>
</dbReference>
<dbReference type="STRING" id="1817863.A2Y62_15670"/>
<reference evidence="6 7" key="1">
    <citation type="journal article" date="2016" name="Nat. Commun.">
        <title>Thousands of microbial genomes shed light on interconnected biogeochemical processes in an aquifer system.</title>
        <authorList>
            <person name="Anantharaman K."/>
            <person name="Brown C.T."/>
            <person name="Hug L.A."/>
            <person name="Sharon I."/>
            <person name="Castelle C.J."/>
            <person name="Probst A.J."/>
            <person name="Thomas B.C."/>
            <person name="Singh A."/>
            <person name="Wilkins M.J."/>
            <person name="Karaoz U."/>
            <person name="Brodie E.L."/>
            <person name="Williams K.H."/>
            <person name="Hubbard S.S."/>
            <person name="Banfield J.F."/>
        </authorList>
    </citation>
    <scope>NUCLEOTIDE SEQUENCE [LARGE SCALE GENOMIC DNA]</scope>
</reference>
<keyword evidence="1" id="KW-0678">Repressor</keyword>
<dbReference type="InterPro" id="IPR009061">
    <property type="entry name" value="DNA-bd_dom_put_sf"/>
</dbReference>
<gene>
    <name evidence="6" type="ORF">A2Y62_15670</name>
</gene>
<evidence type="ECO:0000256" key="4">
    <source>
        <dbReference type="ARBA" id="ARBA00023163"/>
    </source>
</evidence>
<dbReference type="GO" id="GO:0003700">
    <property type="term" value="F:DNA-binding transcription factor activity"/>
    <property type="evidence" value="ECO:0007669"/>
    <property type="project" value="InterPro"/>
</dbReference>
<protein>
    <recommendedName>
        <fullName evidence="5">HTH merR-type domain-containing protein</fullName>
    </recommendedName>
</protein>
<organism evidence="6 7">
    <name type="scientific">Candidatus Fischerbacteria bacterium RBG_13_37_8</name>
    <dbReference type="NCBI Taxonomy" id="1817863"/>
    <lineage>
        <taxon>Bacteria</taxon>
        <taxon>Candidatus Fischeribacteriota</taxon>
    </lineage>
</organism>
<feature type="domain" description="HTH merR-type" evidence="5">
    <location>
        <begin position="8"/>
        <end position="79"/>
    </location>
</feature>
<dbReference type="GO" id="GO:0003677">
    <property type="term" value="F:DNA binding"/>
    <property type="evidence" value="ECO:0007669"/>
    <property type="project" value="UniProtKB-KW"/>
</dbReference>
<name>A0A1F5VXS5_9BACT</name>
<evidence type="ECO:0000313" key="6">
    <source>
        <dbReference type="EMBL" id="OGF68125.1"/>
    </source>
</evidence>
<dbReference type="PANTHER" id="PTHR30204">
    <property type="entry name" value="REDOX-CYCLING DRUG-SENSING TRANSCRIPTIONAL ACTIVATOR SOXR"/>
    <property type="match status" value="1"/>
</dbReference>
<dbReference type="AlphaFoldDB" id="A0A1F5VXS5"/>
<dbReference type="PANTHER" id="PTHR30204:SF69">
    <property type="entry name" value="MERR-FAMILY TRANSCRIPTIONAL REGULATOR"/>
    <property type="match status" value="1"/>
</dbReference>
<dbReference type="Proteomes" id="UP000178943">
    <property type="component" value="Unassembled WGS sequence"/>
</dbReference>
<dbReference type="PROSITE" id="PS50937">
    <property type="entry name" value="HTH_MERR_2"/>
    <property type="match status" value="1"/>
</dbReference>
<dbReference type="Pfam" id="PF13411">
    <property type="entry name" value="MerR_1"/>
    <property type="match status" value="1"/>
</dbReference>
<proteinExistence type="predicted"/>
<evidence type="ECO:0000256" key="3">
    <source>
        <dbReference type="ARBA" id="ARBA00023125"/>
    </source>
</evidence>
<keyword evidence="3" id="KW-0238">DNA-binding</keyword>
<evidence type="ECO:0000259" key="5">
    <source>
        <dbReference type="PROSITE" id="PS50937"/>
    </source>
</evidence>
<dbReference type="InterPro" id="IPR000551">
    <property type="entry name" value="MerR-type_HTH_dom"/>
</dbReference>
<evidence type="ECO:0000256" key="2">
    <source>
        <dbReference type="ARBA" id="ARBA00023015"/>
    </source>
</evidence>
<dbReference type="SMART" id="SM00422">
    <property type="entry name" value="HTH_MERR"/>
    <property type="match status" value="1"/>
</dbReference>
<dbReference type="InterPro" id="IPR047057">
    <property type="entry name" value="MerR_fam"/>
</dbReference>
<keyword evidence="2" id="KW-0805">Transcription regulation</keyword>
<sequence>MNESKKEHFSVSKVEKLVGLPSSTLRYYEKEFSFYLNIPKSVGGHRRYSNEHIQKFLYLKKLIHEQGYSIKEVKNKVLADEDPKRFRQEIDLLLKCTSELAEENLRIRKNIEELYKRINDIDEKFTKSKGFIKRFLGQ</sequence>
<evidence type="ECO:0000313" key="7">
    <source>
        <dbReference type="Proteomes" id="UP000178943"/>
    </source>
</evidence>
<dbReference type="Gene3D" id="1.10.1660.10">
    <property type="match status" value="1"/>
</dbReference>
<dbReference type="EMBL" id="MFGW01000018">
    <property type="protein sequence ID" value="OGF68125.1"/>
    <property type="molecule type" value="Genomic_DNA"/>
</dbReference>
<accession>A0A1F5VXS5</accession>
<keyword evidence="4" id="KW-0804">Transcription</keyword>